<proteinExistence type="predicted"/>
<keyword evidence="4" id="KW-1185">Reference proteome</keyword>
<dbReference type="RefSeq" id="WP_147866357.1">
    <property type="nucleotide sequence ID" value="NZ_CP036264.1"/>
</dbReference>
<feature type="transmembrane region" description="Helical" evidence="1">
    <location>
        <begin position="52"/>
        <end position="72"/>
    </location>
</feature>
<reference evidence="3 4" key="1">
    <citation type="submission" date="2019-02" db="EMBL/GenBank/DDBJ databases">
        <title>Planctomycetal bacteria perform biofilm scaping via a novel small molecule.</title>
        <authorList>
            <person name="Jeske O."/>
            <person name="Boedeker C."/>
            <person name="Wiegand S."/>
            <person name="Breitling P."/>
            <person name="Kallscheuer N."/>
            <person name="Jogler M."/>
            <person name="Rohde M."/>
            <person name="Petersen J."/>
            <person name="Medema M.H."/>
            <person name="Surup F."/>
            <person name="Jogler C."/>
        </authorList>
    </citation>
    <scope>NUCLEOTIDE SEQUENCE [LARGE SCALE GENOMIC DNA]</scope>
    <source>
        <strain evidence="3 4">Mal15</strain>
    </source>
</reference>
<keyword evidence="1" id="KW-0472">Membrane</keyword>
<keyword evidence="1" id="KW-1133">Transmembrane helix</keyword>
<dbReference type="InterPro" id="IPR010768">
    <property type="entry name" value="GATase1-like"/>
</dbReference>
<keyword evidence="1" id="KW-0812">Transmembrane</keyword>
<dbReference type="SUPFAM" id="SSF52317">
    <property type="entry name" value="Class I glutamine amidotransferase-like"/>
    <property type="match status" value="1"/>
</dbReference>
<gene>
    <name evidence="3" type="ORF">Mal15_05840</name>
</gene>
<dbReference type="Proteomes" id="UP000321353">
    <property type="component" value="Chromosome"/>
</dbReference>
<accession>A0A5B9M8N5</accession>
<evidence type="ECO:0000256" key="1">
    <source>
        <dbReference type="SAM" id="Phobius"/>
    </source>
</evidence>
<dbReference type="InterPro" id="IPR029062">
    <property type="entry name" value="Class_I_gatase-like"/>
</dbReference>
<name>A0A5B9M8N5_9BACT</name>
<feature type="transmembrane region" description="Helical" evidence="1">
    <location>
        <begin position="20"/>
        <end position="40"/>
    </location>
</feature>
<dbReference type="AlphaFoldDB" id="A0A5B9M8N5"/>
<dbReference type="Gene3D" id="3.40.50.880">
    <property type="match status" value="1"/>
</dbReference>
<dbReference type="Pfam" id="PF07090">
    <property type="entry name" value="GATase1_like"/>
    <property type="match status" value="1"/>
</dbReference>
<evidence type="ECO:0000313" key="3">
    <source>
        <dbReference type="EMBL" id="QEF96556.1"/>
    </source>
</evidence>
<dbReference type="EMBL" id="CP036264">
    <property type="protein sequence ID" value="QEF96556.1"/>
    <property type="molecule type" value="Genomic_DNA"/>
</dbReference>
<evidence type="ECO:0000259" key="2">
    <source>
        <dbReference type="Pfam" id="PF07090"/>
    </source>
</evidence>
<feature type="domain" description="Putative glutamine amidotransferase" evidence="2">
    <location>
        <begin position="452"/>
        <end position="642"/>
    </location>
</feature>
<organism evidence="3 4">
    <name type="scientific">Stieleria maiorica</name>
    <dbReference type="NCBI Taxonomy" id="2795974"/>
    <lineage>
        <taxon>Bacteria</taxon>
        <taxon>Pseudomonadati</taxon>
        <taxon>Planctomycetota</taxon>
        <taxon>Planctomycetia</taxon>
        <taxon>Pirellulales</taxon>
        <taxon>Pirellulaceae</taxon>
        <taxon>Stieleria</taxon>
    </lineage>
</organism>
<dbReference type="KEGG" id="smam:Mal15_05840"/>
<dbReference type="PANTHER" id="PTHR37947">
    <property type="entry name" value="BLL2462 PROTEIN"/>
    <property type="match status" value="1"/>
</dbReference>
<sequence length="869" mass="93332">MGASILAATYFSWTSPLSTRGWIALAAACLLAWFVLRVFWGRSLVSGRTGLIVIRAAAVAVLIAILLGPTVIDEQAGETTRPSMIYLFDGSQSMQLGGEISRWEQAIRFVGEAQKSAGGGYSGDVQAFRFGHRLSPLVKSPDTSGQSADAGGLNQSLLSGDGALLSGDGALLSGDGALLAGDGRGLKDLDITLVSESGIGQSADAIPGPEASDSRLADALRQLMPQVSAKSSAGVVLLSDGRVRASESVERLSELFGKSDVPIHVVPIGQAGGSGDIAIVSLVVPSRVRKYTENELQVFLRSFGYAGQPTTVRIRRKGDEGNELASLPITLSGGAQSASLTFRVDERAEDLVVSVDPVDGELTRRNNLVETRVEIDRTKVRVLCLQNSQSSTGTQSLLSQFLPFGGGSPSTTTSTVSIQSALQADEDVECTTLISLGGQSLRRLSADGSSQTTGGFPRTRAELFAYDCVIFSDVTPAVLDEEQQQWLTQWIDGRGGGLIVTGASSLAAGGWQDSPIAPLLPVTLESAAAAFPVPTAVEVTVPNHPVWRLRIEKRLNDQLLQALPDLAIGEANLVVKANATVLAQRRDDRAPVMIVQRAGRGRVLVSNASLSGSALEQLSQTWGAQPERVAGKLWRNLVYWATEESSTGRRRLVVQSNQRFYRPGQRLSIRATAYDEAARRSQQYRIWAMFEPESLDDMSLYSPVLWPDNVVRESGEVAPRIAWGEELPLKSNPESGDYQMDLMLSETATAGDSGMRIELTAYEGAETESSFNHGTQVDSTSLAIQILSDPFEQQNPLPNQELMARVAAVSGGQVLDHPEQLGQLLRGRKEFRGPPTIDASPAWNRTWLWLGLIGLLSTEWVWRRISGLA</sequence>
<evidence type="ECO:0000313" key="4">
    <source>
        <dbReference type="Proteomes" id="UP000321353"/>
    </source>
</evidence>
<protein>
    <recommendedName>
        <fullName evidence="2">Putative glutamine amidotransferase domain-containing protein</fullName>
    </recommendedName>
</protein>
<dbReference type="PANTHER" id="PTHR37947:SF1">
    <property type="entry name" value="BLL2462 PROTEIN"/>
    <property type="match status" value="1"/>
</dbReference>